<dbReference type="PANTHER" id="PTHR37804:SF1">
    <property type="entry name" value="CDAA REGULATORY PROTEIN CDAR"/>
    <property type="match status" value="1"/>
</dbReference>
<evidence type="ECO:0000313" key="1">
    <source>
        <dbReference type="EMBL" id="MBZ0160587.1"/>
    </source>
</evidence>
<proteinExistence type="predicted"/>
<comment type="caution">
    <text evidence="1">The sequence shown here is derived from an EMBL/GenBank/DDBJ whole genome shotgun (WGS) entry which is preliminary data.</text>
</comment>
<reference evidence="1 2" key="1">
    <citation type="journal article" date="2021" name="bioRxiv">
        <title>Unraveling nitrogen, sulfur and carbon metabolic pathways and microbial community transcriptional responses to substrate deprivation and toxicity stresses in a bioreactor mimicking anoxic brackish coastal sediment conditions.</title>
        <authorList>
            <person name="Martins P.D."/>
            <person name="Echeveste M.J."/>
            <person name="Arshad A."/>
            <person name="Kurth J."/>
            <person name="Ouboter H."/>
            <person name="Jetten M.S.M."/>
            <person name="Welte C.U."/>
        </authorList>
    </citation>
    <scope>NUCLEOTIDE SEQUENCE [LARGE SCALE GENOMIC DNA]</scope>
    <source>
        <strain evidence="1">MAG_38</strain>
    </source>
</reference>
<dbReference type="InterPro" id="IPR053154">
    <property type="entry name" value="c-di-AMP_regulator"/>
</dbReference>
<gene>
    <name evidence="1" type="ORF">K8G79_10715</name>
</gene>
<dbReference type="EMBL" id="JAIOIU010000135">
    <property type="protein sequence ID" value="MBZ0160587.1"/>
    <property type="molecule type" value="Genomic_DNA"/>
</dbReference>
<accession>A0AAJ1EL30</accession>
<dbReference type="Pfam" id="PF07949">
    <property type="entry name" value="YbbR"/>
    <property type="match status" value="2"/>
</dbReference>
<dbReference type="InterPro" id="IPR012505">
    <property type="entry name" value="YbbR"/>
</dbReference>
<sequence length="192" mass="21036">EQRDERTLNVPLTIAQLPKDTTLLNVPGDFVTVQLRGPKSLISGLSPNEVDVDLDLSTLKEGENLVAVKSDQVDVPRGVEVIQVSPKWVRLVLESVTERAVRVAARVEGNPAAGHYFKRASAHPDRVRLIGPKSEVNRMDKVYTSTISIEGRSRDFGIRTSLEPLGKLVKVEGAARIQVSVEIRANPRPSSS</sequence>
<dbReference type="Gene3D" id="2.170.120.40">
    <property type="entry name" value="YbbR-like domain"/>
    <property type="match status" value="1"/>
</dbReference>
<feature type="non-terminal residue" evidence="1">
    <location>
        <position position="1"/>
    </location>
</feature>
<evidence type="ECO:0000313" key="2">
    <source>
        <dbReference type="Proteomes" id="UP001197609"/>
    </source>
</evidence>
<evidence type="ECO:0008006" key="3">
    <source>
        <dbReference type="Google" id="ProtNLM"/>
    </source>
</evidence>
<dbReference type="Proteomes" id="UP001197609">
    <property type="component" value="Unassembled WGS sequence"/>
</dbReference>
<name>A0AAJ1EL30_9BACT</name>
<organism evidence="1 2">
    <name type="scientific">Candidatus Methylomirabilis tolerans</name>
    <dbReference type="NCBI Taxonomy" id="3123416"/>
    <lineage>
        <taxon>Bacteria</taxon>
        <taxon>Candidatus Methylomirabilota</taxon>
        <taxon>Candidatus Methylomirabilia</taxon>
        <taxon>Candidatus Methylomirabilales</taxon>
        <taxon>Candidatus Methylomirabilaceae</taxon>
        <taxon>Candidatus Methylomirabilis</taxon>
    </lineage>
</organism>
<dbReference type="AlphaFoldDB" id="A0AAJ1EL30"/>
<protein>
    <recommendedName>
        <fullName evidence="3">YbbR-like domain-containing protein</fullName>
    </recommendedName>
</protein>
<dbReference type="PANTHER" id="PTHR37804">
    <property type="entry name" value="CDAA REGULATORY PROTEIN CDAR"/>
    <property type="match status" value="1"/>
</dbReference>
<dbReference type="Gene3D" id="2.170.120.30">
    <property type="match status" value="1"/>
</dbReference>
<dbReference type="CDD" id="cd20206">
    <property type="entry name" value="YbbR"/>
    <property type="match status" value="1"/>
</dbReference>